<feature type="region of interest" description="Disordered" evidence="2">
    <location>
        <begin position="67"/>
        <end position="98"/>
    </location>
</feature>
<reference evidence="3" key="1">
    <citation type="submission" date="2022-03" db="EMBL/GenBank/DDBJ databases">
        <authorList>
            <person name="Martin C."/>
        </authorList>
    </citation>
    <scope>NUCLEOTIDE SEQUENCE</scope>
</reference>
<evidence type="ECO:0000256" key="1">
    <source>
        <dbReference type="ARBA" id="ARBA00005489"/>
    </source>
</evidence>
<sequence length="672" mass="77198">MDINSNLDSNMGLSSRRSRRSDFLCESKVASRIKNFETKSVKSKGNKVNERKIDNNNVRHLRESWLRSESKDKNGVRKSIKSIDDKSRNCDEQSNRKNVNGQFYRGKINLKASCNTEDTNVTQVDGTSVVPIFDHDSSKIDKLDTEFISDISNNNTKCFPEEVSYQISDNYTKENPGVEENEPETRDETISRNKWTINTVNVHKESIEVENDTDIFSGRQALSQEDSDKTGYLWTIKTAIVHRESIDITENKADDLENFIINDTESNDGEDDDICVDDLHISEESSDDNDNDDGDNDVDFDRTLTASESFFKFIAQNVEEGGENSDNQNIDHTEPSITKPLPNAIPIIEENVNIQKHVPEKLVKTTNDNINANTVIPSQNADHIPISVIPNRPRRKSPITKPERIKIQPPTDSYLGIPKVSRRRRCGVVLQPTLEQVPDWNQTMEDLKSLAPDWRKNVHHVSPNSNSTTENNSFGVKSKTQFLTKSDSNSTLYDISEEGNDDEHANNHNVMARHSSQTDLGTLKTMAEKLKLKTRRPSYVQWKQQYVDRPLLARLNNDYRVVVRENMEWTERKDEINKALAWLRHELIQMKQEDQILARQLVALRHEINRVRLEKSCDEHRETIDDAMYELEEQAEEYTSLCDTPTDLLSPTPLRQIGVTRMNITSRRFSVF</sequence>
<dbReference type="PANTHER" id="PTHR32289:SF1">
    <property type="entry name" value="PROTEIN FAM167A-LIKE"/>
    <property type="match status" value="1"/>
</dbReference>
<evidence type="ECO:0000313" key="4">
    <source>
        <dbReference type="Proteomes" id="UP000749559"/>
    </source>
</evidence>
<proteinExistence type="inferred from homology"/>
<comment type="similarity">
    <text evidence="1">Belongs to the FAM167 (SEC) family.</text>
</comment>
<gene>
    <name evidence="3" type="ORF">OFUS_LOCUS19028</name>
</gene>
<organism evidence="3 4">
    <name type="scientific">Owenia fusiformis</name>
    <name type="common">Polychaete worm</name>
    <dbReference type="NCBI Taxonomy" id="6347"/>
    <lineage>
        <taxon>Eukaryota</taxon>
        <taxon>Metazoa</taxon>
        <taxon>Spiralia</taxon>
        <taxon>Lophotrochozoa</taxon>
        <taxon>Annelida</taxon>
        <taxon>Polychaeta</taxon>
        <taxon>Sedentaria</taxon>
        <taxon>Canalipalpata</taxon>
        <taxon>Sabellida</taxon>
        <taxon>Oweniida</taxon>
        <taxon>Oweniidae</taxon>
        <taxon>Owenia</taxon>
    </lineage>
</organism>
<protein>
    <submittedName>
        <fullName evidence="3">Uncharacterized protein</fullName>
    </submittedName>
</protein>
<evidence type="ECO:0000313" key="3">
    <source>
        <dbReference type="EMBL" id="CAH1794309.1"/>
    </source>
</evidence>
<comment type="caution">
    <text evidence="3">The sequence shown here is derived from an EMBL/GenBank/DDBJ whole genome shotgun (WGS) entry which is preliminary data.</text>
</comment>
<keyword evidence="4" id="KW-1185">Reference proteome</keyword>
<dbReference type="Proteomes" id="UP000749559">
    <property type="component" value="Unassembled WGS sequence"/>
</dbReference>
<dbReference type="PANTHER" id="PTHR32289">
    <property type="entry name" value="PROTEIN FAM167A"/>
    <property type="match status" value="1"/>
</dbReference>
<feature type="region of interest" description="Disordered" evidence="2">
    <location>
        <begin position="457"/>
        <end position="481"/>
    </location>
</feature>
<dbReference type="AlphaFoldDB" id="A0A8J1U437"/>
<dbReference type="Pfam" id="PF11652">
    <property type="entry name" value="FAM167"/>
    <property type="match status" value="1"/>
</dbReference>
<dbReference type="OrthoDB" id="5965452at2759"/>
<accession>A0A8J1U437</accession>
<feature type="compositionally biased region" description="Low complexity" evidence="2">
    <location>
        <begin position="462"/>
        <end position="473"/>
    </location>
</feature>
<dbReference type="EMBL" id="CAIIXF020000009">
    <property type="protein sequence ID" value="CAH1794309.1"/>
    <property type="molecule type" value="Genomic_DNA"/>
</dbReference>
<feature type="compositionally biased region" description="Basic and acidic residues" evidence="2">
    <location>
        <begin position="67"/>
        <end position="95"/>
    </location>
</feature>
<evidence type="ECO:0000256" key="2">
    <source>
        <dbReference type="SAM" id="MobiDB-lite"/>
    </source>
</evidence>
<dbReference type="InterPro" id="IPR051771">
    <property type="entry name" value="FAM167_domain"/>
</dbReference>
<dbReference type="InterPro" id="IPR024280">
    <property type="entry name" value="FAM167"/>
</dbReference>
<name>A0A8J1U437_OWEFU</name>